<dbReference type="InterPro" id="IPR017871">
    <property type="entry name" value="ABC_transporter-like_CS"/>
</dbReference>
<dbReference type="CDD" id="cd03220">
    <property type="entry name" value="ABC_KpsT_Wzt"/>
    <property type="match status" value="1"/>
</dbReference>
<dbReference type="PROSITE" id="PS00211">
    <property type="entry name" value="ABC_TRANSPORTER_1"/>
    <property type="match status" value="1"/>
</dbReference>
<reference evidence="8" key="1">
    <citation type="journal article" date="2019" name="Int. J. Syst. Evol. Microbiol.">
        <title>The Global Catalogue of Microorganisms (GCM) 10K type strain sequencing project: providing services to taxonomists for standard genome sequencing and annotation.</title>
        <authorList>
            <consortium name="The Broad Institute Genomics Platform"/>
            <consortium name="The Broad Institute Genome Sequencing Center for Infectious Disease"/>
            <person name="Wu L."/>
            <person name="Ma J."/>
        </authorList>
    </citation>
    <scope>NUCLEOTIDE SEQUENCE [LARGE SCALE GENOMIC DNA]</scope>
    <source>
        <strain evidence="8">JCM 16953</strain>
    </source>
</reference>
<sequence length="261" mass="28682">MTRSIQLDNVSKMFTLRYHRTFKEITVAMARGHQISHTFKAVDDVSFTVEQGEAIGLMGLNGSGKSTLLKMISGVMKPDEGTVLTRGRIAGLIATGAGFHPQLTGRDNLVLNAAILGMSEQELSRKFDEIVEFSGLEKKLETQVGYYSSGQSARLGFSVAIHVDSDIFLADEALAVGDKPFKRKCMQKMKEVRDSGRTIFYVSHAAASVKKMCSRVIVLEEGRLGFDGDVEEGIKYLHYDGDELDEEGDELDADEDTGDDV</sequence>
<dbReference type="Gene3D" id="3.40.50.300">
    <property type="entry name" value="P-loop containing nucleotide triphosphate hydrolases"/>
    <property type="match status" value="1"/>
</dbReference>
<dbReference type="EMBL" id="BAABAH010000002">
    <property type="protein sequence ID" value="GAA3808007.1"/>
    <property type="molecule type" value="Genomic_DNA"/>
</dbReference>
<protein>
    <submittedName>
        <fullName evidence="7">ABC transporter ATP-binding protein</fullName>
    </submittedName>
</protein>
<organism evidence="7 8">
    <name type="scientific">Nocardioides panacisoli</name>
    <dbReference type="NCBI Taxonomy" id="627624"/>
    <lineage>
        <taxon>Bacteria</taxon>
        <taxon>Bacillati</taxon>
        <taxon>Actinomycetota</taxon>
        <taxon>Actinomycetes</taxon>
        <taxon>Propionibacteriales</taxon>
        <taxon>Nocardioidaceae</taxon>
        <taxon>Nocardioides</taxon>
    </lineage>
</organism>
<evidence type="ECO:0000256" key="5">
    <source>
        <dbReference type="SAM" id="MobiDB-lite"/>
    </source>
</evidence>
<feature type="region of interest" description="Disordered" evidence="5">
    <location>
        <begin position="242"/>
        <end position="261"/>
    </location>
</feature>
<evidence type="ECO:0000256" key="4">
    <source>
        <dbReference type="ARBA" id="ARBA00022840"/>
    </source>
</evidence>
<dbReference type="RefSeq" id="WP_344772670.1">
    <property type="nucleotide sequence ID" value="NZ_BAABAH010000002.1"/>
</dbReference>
<dbReference type="InterPro" id="IPR003439">
    <property type="entry name" value="ABC_transporter-like_ATP-bd"/>
</dbReference>
<evidence type="ECO:0000256" key="3">
    <source>
        <dbReference type="ARBA" id="ARBA00022741"/>
    </source>
</evidence>
<evidence type="ECO:0000313" key="8">
    <source>
        <dbReference type="Proteomes" id="UP001501821"/>
    </source>
</evidence>
<comment type="similarity">
    <text evidence="1">Belongs to the ABC transporter superfamily.</text>
</comment>
<dbReference type="PROSITE" id="PS50893">
    <property type="entry name" value="ABC_TRANSPORTER_2"/>
    <property type="match status" value="1"/>
</dbReference>
<proteinExistence type="inferred from homology"/>
<accession>A0ABP7I2D3</accession>
<feature type="domain" description="ABC transporter" evidence="6">
    <location>
        <begin position="5"/>
        <end position="246"/>
    </location>
</feature>
<dbReference type="PANTHER" id="PTHR46743">
    <property type="entry name" value="TEICHOIC ACIDS EXPORT ATP-BINDING PROTEIN TAGH"/>
    <property type="match status" value="1"/>
</dbReference>
<evidence type="ECO:0000259" key="6">
    <source>
        <dbReference type="PROSITE" id="PS50893"/>
    </source>
</evidence>
<dbReference type="Pfam" id="PF00005">
    <property type="entry name" value="ABC_tran"/>
    <property type="match status" value="1"/>
</dbReference>
<dbReference type="PANTHER" id="PTHR46743:SF2">
    <property type="entry name" value="TEICHOIC ACIDS EXPORT ATP-BINDING PROTEIN TAGH"/>
    <property type="match status" value="1"/>
</dbReference>
<dbReference type="SMART" id="SM00382">
    <property type="entry name" value="AAA"/>
    <property type="match status" value="1"/>
</dbReference>
<comment type="caution">
    <text evidence="7">The sequence shown here is derived from an EMBL/GenBank/DDBJ whole genome shotgun (WGS) entry which is preliminary data.</text>
</comment>
<keyword evidence="2" id="KW-0813">Transport</keyword>
<dbReference type="InterPro" id="IPR003593">
    <property type="entry name" value="AAA+_ATPase"/>
</dbReference>
<dbReference type="Proteomes" id="UP001501821">
    <property type="component" value="Unassembled WGS sequence"/>
</dbReference>
<evidence type="ECO:0000256" key="2">
    <source>
        <dbReference type="ARBA" id="ARBA00022448"/>
    </source>
</evidence>
<evidence type="ECO:0000256" key="1">
    <source>
        <dbReference type="ARBA" id="ARBA00005417"/>
    </source>
</evidence>
<keyword evidence="3" id="KW-0547">Nucleotide-binding</keyword>
<dbReference type="InterPro" id="IPR050683">
    <property type="entry name" value="Bact_Polysacc_Export_ATP-bd"/>
</dbReference>
<keyword evidence="4 7" id="KW-0067">ATP-binding</keyword>
<gene>
    <name evidence="7" type="ORF">GCM10022242_08720</name>
</gene>
<dbReference type="InterPro" id="IPR027417">
    <property type="entry name" value="P-loop_NTPase"/>
</dbReference>
<keyword evidence="8" id="KW-1185">Reference proteome</keyword>
<evidence type="ECO:0000313" key="7">
    <source>
        <dbReference type="EMBL" id="GAA3808007.1"/>
    </source>
</evidence>
<dbReference type="SUPFAM" id="SSF52540">
    <property type="entry name" value="P-loop containing nucleoside triphosphate hydrolases"/>
    <property type="match status" value="1"/>
</dbReference>
<dbReference type="GO" id="GO:0005524">
    <property type="term" value="F:ATP binding"/>
    <property type="evidence" value="ECO:0007669"/>
    <property type="project" value="UniProtKB-KW"/>
</dbReference>
<name>A0ABP7I2D3_9ACTN</name>
<dbReference type="InterPro" id="IPR015860">
    <property type="entry name" value="ABC_transpr_TagH-like"/>
</dbReference>